<comment type="caution">
    <text evidence="6">The sequence shown here is derived from an EMBL/GenBank/DDBJ whole genome shotgun (WGS) entry which is preliminary data.</text>
</comment>
<dbReference type="GO" id="GO:0009403">
    <property type="term" value="P:toxin biosynthetic process"/>
    <property type="evidence" value="ECO:0007669"/>
    <property type="project" value="InterPro"/>
</dbReference>
<feature type="transmembrane region" description="Helical" evidence="5">
    <location>
        <begin position="31"/>
        <end position="52"/>
    </location>
</feature>
<feature type="transmembrane region" description="Helical" evidence="5">
    <location>
        <begin position="105"/>
        <end position="127"/>
    </location>
</feature>
<dbReference type="PANTHER" id="PTHR36926:SF1">
    <property type="entry name" value="COLICIN V PRODUCTION PROTEIN"/>
    <property type="match status" value="1"/>
</dbReference>
<proteinExistence type="predicted"/>
<keyword evidence="3 5" id="KW-1133">Transmembrane helix</keyword>
<sequence>MNWLDYTILTILGLSVLMGLWRGLISEVLSLVIWAMAFWICWTFGPSVAGYFEHSIPQPSARMLLGYGMCFVAVLILGALVRFVIGRLVAGTGLGGTDRLLGMVFGFARGVLIVSLGVFLMGFTPIAGDSWVRDSQMLPQFRGVADWLGSELPASVRGNFHLPDVLDHIPKLSVPSLPQQDTIDHLHPAAASTAAHQ</sequence>
<protein>
    <submittedName>
        <fullName evidence="6">Membrane protein required for colicin V production</fullName>
    </submittedName>
</protein>
<dbReference type="OrthoDB" id="9810601at2"/>
<organism evidence="6 7">
    <name type="scientific">Luteibacter rhizovicinus</name>
    <dbReference type="NCBI Taxonomy" id="242606"/>
    <lineage>
        <taxon>Bacteria</taxon>
        <taxon>Pseudomonadati</taxon>
        <taxon>Pseudomonadota</taxon>
        <taxon>Gammaproteobacteria</taxon>
        <taxon>Lysobacterales</taxon>
        <taxon>Rhodanobacteraceae</taxon>
        <taxon>Luteibacter</taxon>
    </lineage>
</organism>
<gene>
    <name evidence="6" type="ORF">EC912_103114</name>
</gene>
<dbReference type="InterPro" id="IPR052719">
    <property type="entry name" value="CvpA-like"/>
</dbReference>
<evidence type="ECO:0000256" key="2">
    <source>
        <dbReference type="ARBA" id="ARBA00022692"/>
    </source>
</evidence>
<keyword evidence="2 5" id="KW-0812">Transmembrane</keyword>
<comment type="subcellular location">
    <subcellularLocation>
        <location evidence="1">Membrane</location>
        <topology evidence="1">Multi-pass membrane protein</topology>
    </subcellularLocation>
</comment>
<evidence type="ECO:0000256" key="5">
    <source>
        <dbReference type="SAM" id="Phobius"/>
    </source>
</evidence>
<dbReference type="PANTHER" id="PTHR36926">
    <property type="entry name" value="COLICIN V PRODUCTION PROTEIN"/>
    <property type="match status" value="1"/>
</dbReference>
<name>A0A4V2W460_9GAMM</name>
<accession>A0A4V2W460</accession>
<evidence type="ECO:0000256" key="1">
    <source>
        <dbReference type="ARBA" id="ARBA00004141"/>
    </source>
</evidence>
<dbReference type="InterPro" id="IPR003825">
    <property type="entry name" value="Colicin-V_CvpA"/>
</dbReference>
<evidence type="ECO:0000256" key="4">
    <source>
        <dbReference type="ARBA" id="ARBA00023136"/>
    </source>
</evidence>
<evidence type="ECO:0000313" key="7">
    <source>
        <dbReference type="Proteomes" id="UP000295645"/>
    </source>
</evidence>
<dbReference type="Proteomes" id="UP000295645">
    <property type="component" value="Unassembled WGS sequence"/>
</dbReference>
<dbReference type="AlphaFoldDB" id="A0A4V2W460"/>
<dbReference type="Pfam" id="PF02674">
    <property type="entry name" value="Colicin_V"/>
    <property type="match status" value="1"/>
</dbReference>
<dbReference type="EMBL" id="SMCS01000003">
    <property type="protein sequence ID" value="TCV94629.1"/>
    <property type="molecule type" value="Genomic_DNA"/>
</dbReference>
<keyword evidence="4 5" id="KW-0472">Membrane</keyword>
<feature type="transmembrane region" description="Helical" evidence="5">
    <location>
        <begin position="7"/>
        <end position="25"/>
    </location>
</feature>
<reference evidence="6 7" key="1">
    <citation type="submission" date="2019-03" db="EMBL/GenBank/DDBJ databases">
        <title>Above-ground endophytic microbial communities from plants in different locations in the United States.</title>
        <authorList>
            <person name="Frank C."/>
        </authorList>
    </citation>
    <scope>NUCLEOTIDE SEQUENCE [LARGE SCALE GENOMIC DNA]</scope>
    <source>
        <strain evidence="6 7">LP_13_YM</strain>
    </source>
</reference>
<dbReference type="GO" id="GO:0016020">
    <property type="term" value="C:membrane"/>
    <property type="evidence" value="ECO:0007669"/>
    <property type="project" value="UniProtKB-SubCell"/>
</dbReference>
<feature type="transmembrane region" description="Helical" evidence="5">
    <location>
        <begin position="64"/>
        <end position="85"/>
    </location>
</feature>
<dbReference type="RefSeq" id="WP_132143118.1">
    <property type="nucleotide sequence ID" value="NZ_SMCS01000003.1"/>
</dbReference>
<keyword evidence="7" id="KW-1185">Reference proteome</keyword>
<evidence type="ECO:0000256" key="3">
    <source>
        <dbReference type="ARBA" id="ARBA00022989"/>
    </source>
</evidence>
<evidence type="ECO:0000313" key="6">
    <source>
        <dbReference type="EMBL" id="TCV94629.1"/>
    </source>
</evidence>